<keyword evidence="3" id="KW-1185">Reference proteome</keyword>
<feature type="compositionally biased region" description="Gly residues" evidence="1">
    <location>
        <begin position="1"/>
        <end position="11"/>
    </location>
</feature>
<comment type="caution">
    <text evidence="2">The sequence shown here is derived from an EMBL/GenBank/DDBJ whole genome shotgun (WGS) entry which is preliminary data.</text>
</comment>
<dbReference type="Proteomes" id="UP001177670">
    <property type="component" value="Unassembled WGS sequence"/>
</dbReference>
<feature type="compositionally biased region" description="Basic and acidic residues" evidence="1">
    <location>
        <begin position="66"/>
        <end position="83"/>
    </location>
</feature>
<name>A0AA40KIW0_9HYME</name>
<feature type="region of interest" description="Disordered" evidence="1">
    <location>
        <begin position="1"/>
        <end position="39"/>
    </location>
</feature>
<feature type="compositionally biased region" description="Basic and acidic residues" evidence="1">
    <location>
        <begin position="102"/>
        <end position="111"/>
    </location>
</feature>
<accession>A0AA40KIW0</accession>
<dbReference type="EMBL" id="JAHYIQ010000025">
    <property type="protein sequence ID" value="KAK1121871.1"/>
    <property type="molecule type" value="Genomic_DNA"/>
</dbReference>
<proteinExistence type="predicted"/>
<gene>
    <name evidence="2" type="ORF">K0M31_010181</name>
</gene>
<dbReference type="AlphaFoldDB" id="A0AA40KIW0"/>
<protein>
    <submittedName>
        <fullName evidence="2">Uncharacterized protein</fullName>
    </submittedName>
</protein>
<reference evidence="2" key="1">
    <citation type="submission" date="2021-10" db="EMBL/GenBank/DDBJ databases">
        <title>Melipona bicolor Genome sequencing and assembly.</title>
        <authorList>
            <person name="Araujo N.S."/>
            <person name="Arias M.C."/>
        </authorList>
    </citation>
    <scope>NUCLEOTIDE SEQUENCE</scope>
    <source>
        <strain evidence="2">USP_2M_L1-L4_2017</strain>
        <tissue evidence="2">Whole body</tissue>
    </source>
</reference>
<evidence type="ECO:0000313" key="2">
    <source>
        <dbReference type="EMBL" id="KAK1121871.1"/>
    </source>
</evidence>
<organism evidence="2 3">
    <name type="scientific">Melipona bicolor</name>
    <dbReference type="NCBI Taxonomy" id="60889"/>
    <lineage>
        <taxon>Eukaryota</taxon>
        <taxon>Metazoa</taxon>
        <taxon>Ecdysozoa</taxon>
        <taxon>Arthropoda</taxon>
        <taxon>Hexapoda</taxon>
        <taxon>Insecta</taxon>
        <taxon>Pterygota</taxon>
        <taxon>Neoptera</taxon>
        <taxon>Endopterygota</taxon>
        <taxon>Hymenoptera</taxon>
        <taxon>Apocrita</taxon>
        <taxon>Aculeata</taxon>
        <taxon>Apoidea</taxon>
        <taxon>Anthophila</taxon>
        <taxon>Apidae</taxon>
        <taxon>Melipona</taxon>
    </lineage>
</organism>
<sequence length="111" mass="11840">MGHGEGPGAAGGSEKRKCHRGREDFGSTSEEEWSTGKTSRALGDVLFADNLQGLIKELGQADKLDEWGQASRRGEGATDEEGRSLAARVDSLKQNYTVGSSRKRDSGRGEG</sequence>
<feature type="region of interest" description="Disordered" evidence="1">
    <location>
        <begin position="66"/>
        <end position="111"/>
    </location>
</feature>
<evidence type="ECO:0000256" key="1">
    <source>
        <dbReference type="SAM" id="MobiDB-lite"/>
    </source>
</evidence>
<evidence type="ECO:0000313" key="3">
    <source>
        <dbReference type="Proteomes" id="UP001177670"/>
    </source>
</evidence>